<dbReference type="Proteomes" id="UP001057402">
    <property type="component" value="Chromosome 7"/>
</dbReference>
<protein>
    <submittedName>
        <fullName evidence="1">Uncharacterized protein</fullName>
    </submittedName>
</protein>
<accession>A0ACB9NWG6</accession>
<name>A0ACB9NWG6_9MYRT</name>
<evidence type="ECO:0000313" key="1">
    <source>
        <dbReference type="EMBL" id="KAI4339992.1"/>
    </source>
</evidence>
<sequence length="452" mass="49501">MQSLELEGNAVDDDGHPRRTGTLWSCIAHIITAVVGAGVLSLAWSVAQLGWIAGPVSLLCFAVITCVSAFLLAECYRGLDPITGKRNYSYMEAVGVYMGQKRMIACGLLQFVNLYGTSIAYVITCAASIRIQTVTTKRAATGPVISTSGAYMLFFGGCQIVMSFIPDFHSMMWVSAVAAIMSFAYSFIGLGLGFAKVLENRRVKGGIAGAPATNAQKKLWNVFEALGDIAFAYPYSKILLEIQVNGYLKVPSAENKTMKNASVVATLSITFLYVGCGCFGYAAFGDETPANLLTGFGFFEPYWLVDLANACIVLHLVGGYQVYSQPIFSTSERWIMNNFPDSRFVNGFRSVKLPFLPTLWINLMKFVLRTSYVMSTMGIALVFPYFNSVVGVLGALDFWPLAIYFPVEMYIVQKKITQWTRTWVVLQSFSYICLGITVLGPLGSLEGLVHSE</sequence>
<dbReference type="EMBL" id="CM042886">
    <property type="protein sequence ID" value="KAI4339992.1"/>
    <property type="molecule type" value="Genomic_DNA"/>
</dbReference>
<gene>
    <name evidence="1" type="ORF">MLD38_024874</name>
</gene>
<organism evidence="1 2">
    <name type="scientific">Melastoma candidum</name>
    <dbReference type="NCBI Taxonomy" id="119954"/>
    <lineage>
        <taxon>Eukaryota</taxon>
        <taxon>Viridiplantae</taxon>
        <taxon>Streptophyta</taxon>
        <taxon>Embryophyta</taxon>
        <taxon>Tracheophyta</taxon>
        <taxon>Spermatophyta</taxon>
        <taxon>Magnoliopsida</taxon>
        <taxon>eudicotyledons</taxon>
        <taxon>Gunneridae</taxon>
        <taxon>Pentapetalae</taxon>
        <taxon>rosids</taxon>
        <taxon>malvids</taxon>
        <taxon>Myrtales</taxon>
        <taxon>Melastomataceae</taxon>
        <taxon>Melastomatoideae</taxon>
        <taxon>Melastomateae</taxon>
        <taxon>Melastoma</taxon>
    </lineage>
</organism>
<comment type="caution">
    <text evidence="1">The sequence shown here is derived from an EMBL/GenBank/DDBJ whole genome shotgun (WGS) entry which is preliminary data.</text>
</comment>
<proteinExistence type="predicted"/>
<evidence type="ECO:0000313" key="2">
    <source>
        <dbReference type="Proteomes" id="UP001057402"/>
    </source>
</evidence>
<reference evidence="2" key="1">
    <citation type="journal article" date="2023" name="Front. Plant Sci.">
        <title>Chromosomal-level genome assembly of Melastoma candidum provides insights into trichome evolution.</title>
        <authorList>
            <person name="Zhong Y."/>
            <person name="Wu W."/>
            <person name="Sun C."/>
            <person name="Zou P."/>
            <person name="Liu Y."/>
            <person name="Dai S."/>
            <person name="Zhou R."/>
        </authorList>
    </citation>
    <scope>NUCLEOTIDE SEQUENCE [LARGE SCALE GENOMIC DNA]</scope>
</reference>
<keyword evidence="2" id="KW-1185">Reference proteome</keyword>